<sequence>FRHEPLQHDGKDFRVLKILKSKSSAASNIVHCTIKNVNPIAAPSYKALSYCWGSPENPREIFMDGKLLTVGQNLYDFLLRQVQAAGPSDWLWIDQLCIDQSNTSERNHQVKLMGERYRNAQEVLIWLGGDREG</sequence>
<organism evidence="2 3">
    <name type="scientific">Tothia fuscella</name>
    <dbReference type="NCBI Taxonomy" id="1048955"/>
    <lineage>
        <taxon>Eukaryota</taxon>
        <taxon>Fungi</taxon>
        <taxon>Dikarya</taxon>
        <taxon>Ascomycota</taxon>
        <taxon>Pezizomycotina</taxon>
        <taxon>Dothideomycetes</taxon>
        <taxon>Pleosporomycetidae</taxon>
        <taxon>Venturiales</taxon>
        <taxon>Cylindrosympodiaceae</taxon>
        <taxon>Tothia</taxon>
    </lineage>
</organism>
<evidence type="ECO:0000259" key="1">
    <source>
        <dbReference type="Pfam" id="PF06985"/>
    </source>
</evidence>
<dbReference type="Proteomes" id="UP000800235">
    <property type="component" value="Unassembled WGS sequence"/>
</dbReference>
<evidence type="ECO:0000313" key="2">
    <source>
        <dbReference type="EMBL" id="KAF2430628.1"/>
    </source>
</evidence>
<reference evidence="2" key="1">
    <citation type="journal article" date="2020" name="Stud. Mycol.">
        <title>101 Dothideomycetes genomes: a test case for predicting lifestyles and emergence of pathogens.</title>
        <authorList>
            <person name="Haridas S."/>
            <person name="Albert R."/>
            <person name="Binder M."/>
            <person name="Bloem J."/>
            <person name="Labutti K."/>
            <person name="Salamov A."/>
            <person name="Andreopoulos B."/>
            <person name="Baker S."/>
            <person name="Barry K."/>
            <person name="Bills G."/>
            <person name="Bluhm B."/>
            <person name="Cannon C."/>
            <person name="Castanera R."/>
            <person name="Culley D."/>
            <person name="Daum C."/>
            <person name="Ezra D."/>
            <person name="Gonzalez J."/>
            <person name="Henrissat B."/>
            <person name="Kuo A."/>
            <person name="Liang C."/>
            <person name="Lipzen A."/>
            <person name="Lutzoni F."/>
            <person name="Magnuson J."/>
            <person name="Mondo S."/>
            <person name="Nolan M."/>
            <person name="Ohm R."/>
            <person name="Pangilinan J."/>
            <person name="Park H.-J."/>
            <person name="Ramirez L."/>
            <person name="Alfaro M."/>
            <person name="Sun H."/>
            <person name="Tritt A."/>
            <person name="Yoshinaga Y."/>
            <person name="Zwiers L.-H."/>
            <person name="Turgeon B."/>
            <person name="Goodwin S."/>
            <person name="Spatafora J."/>
            <person name="Crous P."/>
            <person name="Grigoriev I."/>
        </authorList>
    </citation>
    <scope>NUCLEOTIDE SEQUENCE</scope>
    <source>
        <strain evidence="2">CBS 130266</strain>
    </source>
</reference>
<accession>A0A9P4TZ81</accession>
<protein>
    <recommendedName>
        <fullName evidence="1">Heterokaryon incompatibility domain-containing protein</fullName>
    </recommendedName>
</protein>
<comment type="caution">
    <text evidence="2">The sequence shown here is derived from an EMBL/GenBank/DDBJ whole genome shotgun (WGS) entry which is preliminary data.</text>
</comment>
<proteinExistence type="predicted"/>
<feature type="non-terminal residue" evidence="2">
    <location>
        <position position="1"/>
    </location>
</feature>
<feature type="non-terminal residue" evidence="2">
    <location>
        <position position="133"/>
    </location>
</feature>
<keyword evidence="3" id="KW-1185">Reference proteome</keyword>
<dbReference type="PANTHER" id="PTHR24148:SF73">
    <property type="entry name" value="HET DOMAIN PROTEIN (AFU_ORTHOLOGUE AFUA_8G01020)"/>
    <property type="match status" value="1"/>
</dbReference>
<dbReference type="AlphaFoldDB" id="A0A9P4TZ81"/>
<dbReference type="EMBL" id="MU007037">
    <property type="protein sequence ID" value="KAF2430628.1"/>
    <property type="molecule type" value="Genomic_DNA"/>
</dbReference>
<gene>
    <name evidence="2" type="ORF">EJ08DRAFT_556286</name>
</gene>
<dbReference type="InterPro" id="IPR052895">
    <property type="entry name" value="HetReg/Transcr_Mod"/>
</dbReference>
<dbReference type="Pfam" id="PF06985">
    <property type="entry name" value="HET"/>
    <property type="match status" value="1"/>
</dbReference>
<dbReference type="OrthoDB" id="5386682at2759"/>
<dbReference type="InterPro" id="IPR010730">
    <property type="entry name" value="HET"/>
</dbReference>
<evidence type="ECO:0000313" key="3">
    <source>
        <dbReference type="Proteomes" id="UP000800235"/>
    </source>
</evidence>
<feature type="domain" description="Heterokaryon incompatibility" evidence="1">
    <location>
        <begin position="45"/>
        <end position="131"/>
    </location>
</feature>
<name>A0A9P4TZ81_9PEZI</name>
<dbReference type="PANTHER" id="PTHR24148">
    <property type="entry name" value="ANKYRIN REPEAT DOMAIN-CONTAINING PROTEIN 39 HOMOLOG-RELATED"/>
    <property type="match status" value="1"/>
</dbReference>